<reference evidence="2" key="1">
    <citation type="journal article" date="2017" name="Plant J.">
        <title>The pomegranate (Punica granatum L.) genome and the genomics of punicalagin biosynthesis.</title>
        <authorList>
            <person name="Qin G."/>
            <person name="Xu C."/>
            <person name="Ming R."/>
            <person name="Tang H."/>
            <person name="Guyot R."/>
            <person name="Kramer E.M."/>
            <person name="Hu Y."/>
            <person name="Yi X."/>
            <person name="Qi Y."/>
            <person name="Xu X."/>
            <person name="Gao Z."/>
            <person name="Pan H."/>
            <person name="Jian J."/>
            <person name="Tian Y."/>
            <person name="Yue Z."/>
            <person name="Xu Y."/>
        </authorList>
    </citation>
    <scope>NUCLEOTIDE SEQUENCE [LARGE SCALE GENOMIC DNA]</scope>
    <source>
        <strain evidence="2">cv. Dabenzi</strain>
    </source>
</reference>
<dbReference type="Proteomes" id="UP000197138">
    <property type="component" value="Unassembled WGS sequence"/>
</dbReference>
<name>A0A218W2Y6_PUNGR</name>
<dbReference type="AlphaFoldDB" id="A0A218W2Y6"/>
<accession>A0A218W2Y6</accession>
<protein>
    <submittedName>
        <fullName evidence="1">Uncharacterized protein</fullName>
    </submittedName>
</protein>
<sequence>MGLEWVPERIASYRAGLCPRCRSVDLGLRAGAGVVVGLRGSSGCWAHWLVVRIILFWARTAIDP</sequence>
<organism evidence="1 2">
    <name type="scientific">Punica granatum</name>
    <name type="common">Pomegranate</name>
    <dbReference type="NCBI Taxonomy" id="22663"/>
    <lineage>
        <taxon>Eukaryota</taxon>
        <taxon>Viridiplantae</taxon>
        <taxon>Streptophyta</taxon>
        <taxon>Embryophyta</taxon>
        <taxon>Tracheophyta</taxon>
        <taxon>Spermatophyta</taxon>
        <taxon>Magnoliopsida</taxon>
        <taxon>eudicotyledons</taxon>
        <taxon>Gunneridae</taxon>
        <taxon>Pentapetalae</taxon>
        <taxon>rosids</taxon>
        <taxon>malvids</taxon>
        <taxon>Myrtales</taxon>
        <taxon>Lythraceae</taxon>
        <taxon>Punica</taxon>
    </lineage>
</organism>
<dbReference type="EMBL" id="MTKT01005400">
    <property type="protein sequence ID" value="OWM67207.1"/>
    <property type="molecule type" value="Genomic_DNA"/>
</dbReference>
<gene>
    <name evidence="1" type="ORF">CDL15_Pgr000659</name>
</gene>
<proteinExistence type="predicted"/>
<evidence type="ECO:0000313" key="2">
    <source>
        <dbReference type="Proteomes" id="UP000197138"/>
    </source>
</evidence>
<evidence type="ECO:0000313" key="1">
    <source>
        <dbReference type="EMBL" id="OWM67207.1"/>
    </source>
</evidence>
<comment type="caution">
    <text evidence="1">The sequence shown here is derived from an EMBL/GenBank/DDBJ whole genome shotgun (WGS) entry which is preliminary data.</text>
</comment>